<keyword evidence="2" id="KW-1185">Reference proteome</keyword>
<proteinExistence type="predicted"/>
<organism evidence="1 2">
    <name type="scientific">Natronospirillum operosum</name>
    <dbReference type="NCBI Taxonomy" id="2759953"/>
    <lineage>
        <taxon>Bacteria</taxon>
        <taxon>Pseudomonadati</taxon>
        <taxon>Pseudomonadota</taxon>
        <taxon>Gammaproteobacteria</taxon>
        <taxon>Oceanospirillales</taxon>
        <taxon>Natronospirillaceae</taxon>
        <taxon>Natronospirillum</taxon>
    </lineage>
</organism>
<protein>
    <submittedName>
        <fullName evidence="1">Uncharacterized protein</fullName>
    </submittedName>
</protein>
<gene>
    <name evidence="1" type="ORF">E4656_13610</name>
</gene>
<evidence type="ECO:0000313" key="2">
    <source>
        <dbReference type="Proteomes" id="UP000297475"/>
    </source>
</evidence>
<reference evidence="1 2" key="1">
    <citation type="submission" date="2019-04" db="EMBL/GenBank/DDBJ databases">
        <title>Natronospirillum operosus gen. nov., sp. nov., a haloalkaliphilic satellite isolated from decaying biomass of laboratory culture of cyanobacterium Geitlerinema sp. and proposal of Natronospirillaceae fam. nov. and Saccharospirillaceae fam. nov.</title>
        <authorList>
            <person name="Kevbrin V."/>
            <person name="Boltyanskaya Y."/>
            <person name="Koziaeva V."/>
            <person name="Grouzdev D.S."/>
            <person name="Park M."/>
            <person name="Cho J."/>
        </authorList>
    </citation>
    <scope>NUCLEOTIDE SEQUENCE [LARGE SCALE GENOMIC DNA]</scope>
    <source>
        <strain evidence="1 2">G-116</strain>
    </source>
</reference>
<name>A0A4Z0WEC3_9GAMM</name>
<sequence>MTTIISERQCWIDSQYLEGMPERLRARSDRPYMMLEVDTGTDLTLELAYGSAGGTGYDHDFLNMANTHIWYFSRKGRHVARRVARELAGLGFAFLYPGDGPDIFILSARSHLIIDAGYRWQEECA</sequence>
<dbReference type="AlphaFoldDB" id="A0A4Z0WEC3"/>
<dbReference type="EMBL" id="SRMF01000005">
    <property type="protein sequence ID" value="TGG92503.1"/>
    <property type="molecule type" value="Genomic_DNA"/>
</dbReference>
<dbReference type="RefSeq" id="WP_135483836.1">
    <property type="nucleotide sequence ID" value="NZ_SRMF01000005.1"/>
</dbReference>
<comment type="caution">
    <text evidence="1">The sequence shown here is derived from an EMBL/GenBank/DDBJ whole genome shotgun (WGS) entry which is preliminary data.</text>
</comment>
<accession>A0A4Z0WEC3</accession>
<evidence type="ECO:0000313" key="1">
    <source>
        <dbReference type="EMBL" id="TGG92503.1"/>
    </source>
</evidence>
<dbReference type="Proteomes" id="UP000297475">
    <property type="component" value="Unassembled WGS sequence"/>
</dbReference>